<organism evidence="8 9">
    <name type="scientific">Dunaliella salina</name>
    <name type="common">Green alga</name>
    <name type="synonym">Protococcus salinus</name>
    <dbReference type="NCBI Taxonomy" id="3046"/>
    <lineage>
        <taxon>Eukaryota</taxon>
        <taxon>Viridiplantae</taxon>
        <taxon>Chlorophyta</taxon>
        <taxon>core chlorophytes</taxon>
        <taxon>Chlorophyceae</taxon>
        <taxon>CS clade</taxon>
        <taxon>Chlamydomonadales</taxon>
        <taxon>Dunaliellaceae</taxon>
        <taxon>Dunaliella</taxon>
    </lineage>
</organism>
<dbReference type="Proteomes" id="UP000815325">
    <property type="component" value="Unassembled WGS sequence"/>
</dbReference>
<evidence type="ECO:0000313" key="8">
    <source>
        <dbReference type="EMBL" id="KAF5825526.1"/>
    </source>
</evidence>
<comment type="catalytic activity">
    <reaction evidence="5">
        <text>2 superoxide + 2 H(+) = H2O2 + O2</text>
        <dbReference type="Rhea" id="RHEA:20696"/>
        <dbReference type="ChEBI" id="CHEBI:15378"/>
        <dbReference type="ChEBI" id="CHEBI:15379"/>
        <dbReference type="ChEBI" id="CHEBI:16240"/>
        <dbReference type="ChEBI" id="CHEBI:18421"/>
        <dbReference type="EC" id="1.15.1.1"/>
    </reaction>
</comment>
<feature type="coiled-coil region" evidence="6">
    <location>
        <begin position="58"/>
        <end position="85"/>
    </location>
</feature>
<evidence type="ECO:0000313" key="9">
    <source>
        <dbReference type="Proteomes" id="UP000815325"/>
    </source>
</evidence>
<dbReference type="PRINTS" id="PR01703">
    <property type="entry name" value="MNSODISMTASE"/>
</dbReference>
<dbReference type="EC" id="1.15.1.1" evidence="2"/>
<keyword evidence="3" id="KW-0479">Metal-binding</keyword>
<dbReference type="PANTHER" id="PTHR11404:SF6">
    <property type="entry name" value="SUPEROXIDE DISMUTASE [MN], MITOCHONDRIAL"/>
    <property type="match status" value="1"/>
</dbReference>
<dbReference type="InterPro" id="IPR001189">
    <property type="entry name" value="Mn/Fe_SOD"/>
</dbReference>
<evidence type="ECO:0000256" key="5">
    <source>
        <dbReference type="ARBA" id="ARBA00049204"/>
    </source>
</evidence>
<reference evidence="8" key="1">
    <citation type="submission" date="2017-08" db="EMBL/GenBank/DDBJ databases">
        <authorList>
            <person name="Polle J.E."/>
            <person name="Barry K."/>
            <person name="Cushman J."/>
            <person name="Schmutz J."/>
            <person name="Tran D."/>
            <person name="Hathwaick L.T."/>
            <person name="Yim W.C."/>
            <person name="Jenkins J."/>
            <person name="Mckie-Krisberg Z.M."/>
            <person name="Prochnik S."/>
            <person name="Lindquist E."/>
            <person name="Dockter R.B."/>
            <person name="Adam C."/>
            <person name="Molina H."/>
            <person name="Bunkerborg J."/>
            <person name="Jin E."/>
            <person name="Buchheim M."/>
            <person name="Magnuson J."/>
        </authorList>
    </citation>
    <scope>NUCLEOTIDE SEQUENCE</scope>
    <source>
        <strain evidence="8">CCAP 19/18</strain>
    </source>
</reference>
<keyword evidence="9" id="KW-1185">Reference proteome</keyword>
<dbReference type="InterPro" id="IPR050265">
    <property type="entry name" value="Fe/Mn_Superoxide_Dismutase"/>
</dbReference>
<dbReference type="InterPro" id="IPR019831">
    <property type="entry name" value="Mn/Fe_SOD_N"/>
</dbReference>
<protein>
    <recommendedName>
        <fullName evidence="2">superoxide dismutase</fullName>
        <ecNumber evidence="2">1.15.1.1</ecNumber>
    </recommendedName>
</protein>
<evidence type="ECO:0000259" key="7">
    <source>
        <dbReference type="Pfam" id="PF00081"/>
    </source>
</evidence>
<dbReference type="PANTHER" id="PTHR11404">
    <property type="entry name" value="SUPEROXIDE DISMUTASE 2"/>
    <property type="match status" value="1"/>
</dbReference>
<evidence type="ECO:0000256" key="1">
    <source>
        <dbReference type="ARBA" id="ARBA00008714"/>
    </source>
</evidence>
<evidence type="ECO:0000256" key="4">
    <source>
        <dbReference type="ARBA" id="ARBA00023002"/>
    </source>
</evidence>
<proteinExistence type="inferred from homology"/>
<comment type="similarity">
    <text evidence="1">Belongs to the iron/manganese superoxide dismutase family.</text>
</comment>
<name>A0ABQ7FSM2_DUNSA</name>
<evidence type="ECO:0000256" key="3">
    <source>
        <dbReference type="ARBA" id="ARBA00022723"/>
    </source>
</evidence>
<sequence length="137" mass="15272">MALRAVHALRGAFPGVEAAISSTRGMFTAKLPDLPYDYGALQPAISGQIMELHHKKHHQAYINNYNAAMEQYKEAESRNDIAKSIQLQSAIKFNGGGEYIGSTVWHDQPPFSFIQLKSMHIALEFCLPCHTCARVRV</sequence>
<accession>A0ABQ7FSM2</accession>
<evidence type="ECO:0000256" key="2">
    <source>
        <dbReference type="ARBA" id="ARBA00012682"/>
    </source>
</evidence>
<dbReference type="EMBL" id="MU072695">
    <property type="protein sequence ID" value="KAF5825526.1"/>
    <property type="molecule type" value="Genomic_DNA"/>
</dbReference>
<keyword evidence="6" id="KW-0175">Coiled coil</keyword>
<dbReference type="Gene3D" id="1.10.287.990">
    <property type="entry name" value="Fe,Mn superoxide dismutase (SOD) domain"/>
    <property type="match status" value="1"/>
</dbReference>
<dbReference type="Pfam" id="PF00081">
    <property type="entry name" value="Sod_Fe_N"/>
    <property type="match status" value="1"/>
</dbReference>
<feature type="domain" description="Manganese/iron superoxide dismutase N-terminal" evidence="7">
    <location>
        <begin position="30"/>
        <end position="105"/>
    </location>
</feature>
<comment type="caution">
    <text evidence="8">The sequence shown here is derived from an EMBL/GenBank/DDBJ whole genome shotgun (WGS) entry which is preliminary data.</text>
</comment>
<keyword evidence="4" id="KW-0560">Oxidoreductase</keyword>
<gene>
    <name evidence="8" type="ORF">DUNSADRAFT_9002</name>
</gene>
<feature type="non-terminal residue" evidence="8">
    <location>
        <position position="137"/>
    </location>
</feature>
<dbReference type="InterPro" id="IPR036324">
    <property type="entry name" value="Mn/Fe_SOD_N_sf"/>
</dbReference>
<dbReference type="SUPFAM" id="SSF46609">
    <property type="entry name" value="Fe,Mn superoxide dismutase (SOD), N-terminal domain"/>
    <property type="match status" value="1"/>
</dbReference>
<evidence type="ECO:0000256" key="6">
    <source>
        <dbReference type="SAM" id="Coils"/>
    </source>
</evidence>